<sequence>MPGREQRGPGQDTRGAAPPSDAAPRSPLPRPRTVVYSAGSTDGSVPVFAARPYHRALDFGVRSRVT</sequence>
<evidence type="ECO:0000313" key="2">
    <source>
        <dbReference type="EMBL" id="GAA4822383.1"/>
    </source>
</evidence>
<name>A0ABP9D280_9ACTN</name>
<keyword evidence="3" id="KW-1185">Reference proteome</keyword>
<protein>
    <submittedName>
        <fullName evidence="2">Uncharacterized protein</fullName>
    </submittedName>
</protein>
<evidence type="ECO:0000313" key="3">
    <source>
        <dbReference type="Proteomes" id="UP001501265"/>
    </source>
</evidence>
<proteinExistence type="predicted"/>
<dbReference type="Proteomes" id="UP001501265">
    <property type="component" value="Unassembled WGS sequence"/>
</dbReference>
<feature type="region of interest" description="Disordered" evidence="1">
    <location>
        <begin position="1"/>
        <end position="46"/>
    </location>
</feature>
<organism evidence="2 3">
    <name type="scientific">Streptomyces ziwulingensis</name>
    <dbReference type="NCBI Taxonomy" id="1045501"/>
    <lineage>
        <taxon>Bacteria</taxon>
        <taxon>Bacillati</taxon>
        <taxon>Actinomycetota</taxon>
        <taxon>Actinomycetes</taxon>
        <taxon>Kitasatosporales</taxon>
        <taxon>Streptomycetaceae</taxon>
        <taxon>Streptomyces</taxon>
    </lineage>
</organism>
<dbReference type="EMBL" id="BAABIG010000084">
    <property type="protein sequence ID" value="GAA4822383.1"/>
    <property type="molecule type" value="Genomic_DNA"/>
</dbReference>
<gene>
    <name evidence="2" type="ORF">GCM10023220_64620</name>
</gene>
<comment type="caution">
    <text evidence="2">The sequence shown here is derived from an EMBL/GenBank/DDBJ whole genome shotgun (WGS) entry which is preliminary data.</text>
</comment>
<reference evidence="3" key="1">
    <citation type="journal article" date="2019" name="Int. J. Syst. Evol. Microbiol.">
        <title>The Global Catalogue of Microorganisms (GCM) 10K type strain sequencing project: providing services to taxonomists for standard genome sequencing and annotation.</title>
        <authorList>
            <consortium name="The Broad Institute Genomics Platform"/>
            <consortium name="The Broad Institute Genome Sequencing Center for Infectious Disease"/>
            <person name="Wu L."/>
            <person name="Ma J."/>
        </authorList>
    </citation>
    <scope>NUCLEOTIDE SEQUENCE [LARGE SCALE GENOMIC DNA]</scope>
    <source>
        <strain evidence="3">JCM 18081</strain>
    </source>
</reference>
<accession>A0ABP9D280</accession>
<evidence type="ECO:0000256" key="1">
    <source>
        <dbReference type="SAM" id="MobiDB-lite"/>
    </source>
</evidence>
<feature type="compositionally biased region" description="Low complexity" evidence="1">
    <location>
        <begin position="14"/>
        <end position="25"/>
    </location>
</feature>